<evidence type="ECO:0000313" key="9">
    <source>
        <dbReference type="EMBL" id="KAF0308322.1"/>
    </source>
</evidence>
<proteinExistence type="predicted"/>
<dbReference type="GO" id="GO:0016020">
    <property type="term" value="C:membrane"/>
    <property type="evidence" value="ECO:0007669"/>
    <property type="project" value="UniProtKB-SubCell"/>
</dbReference>
<evidence type="ECO:0000256" key="6">
    <source>
        <dbReference type="SAM" id="MobiDB-lite"/>
    </source>
</evidence>
<dbReference type="GO" id="GO:0004930">
    <property type="term" value="F:G protein-coupled receptor activity"/>
    <property type="evidence" value="ECO:0007669"/>
    <property type="project" value="InterPro"/>
</dbReference>
<feature type="compositionally biased region" description="Polar residues" evidence="6">
    <location>
        <begin position="249"/>
        <end position="266"/>
    </location>
</feature>
<feature type="domain" description="G-protein coupled receptors family 3 profile" evidence="8">
    <location>
        <begin position="1682"/>
        <end position="1771"/>
    </location>
</feature>
<feature type="compositionally biased region" description="Basic and acidic residues" evidence="6">
    <location>
        <begin position="130"/>
        <end position="150"/>
    </location>
</feature>
<accession>A0A6A4X1T1</accession>
<name>A0A6A4X1T1_AMPAM</name>
<dbReference type="InterPro" id="IPR050726">
    <property type="entry name" value="mGluR"/>
</dbReference>
<feature type="compositionally biased region" description="Pro residues" evidence="6">
    <location>
        <begin position="304"/>
        <end position="318"/>
    </location>
</feature>
<dbReference type="Pfam" id="PF01094">
    <property type="entry name" value="ANF_receptor"/>
    <property type="match status" value="1"/>
</dbReference>
<dbReference type="InterPro" id="IPR017978">
    <property type="entry name" value="GPCR_3_C"/>
</dbReference>
<comment type="caution">
    <text evidence="9">The sequence shown here is derived from an EMBL/GenBank/DDBJ whole genome shotgun (WGS) entry which is preliminary data.</text>
</comment>
<dbReference type="InterPro" id="IPR001828">
    <property type="entry name" value="ANF_lig-bd_rcpt"/>
</dbReference>
<dbReference type="EMBL" id="VIIS01000495">
    <property type="protein sequence ID" value="KAF0308320.1"/>
    <property type="molecule type" value="Genomic_DNA"/>
</dbReference>
<feature type="region of interest" description="Disordered" evidence="6">
    <location>
        <begin position="746"/>
        <end position="767"/>
    </location>
</feature>
<feature type="transmembrane region" description="Helical" evidence="7">
    <location>
        <begin position="1642"/>
        <end position="1666"/>
    </location>
</feature>
<dbReference type="PROSITE" id="PS50259">
    <property type="entry name" value="G_PROTEIN_RECEP_F3_4"/>
    <property type="match status" value="1"/>
</dbReference>
<feature type="compositionally biased region" description="Low complexity" evidence="6">
    <location>
        <begin position="13"/>
        <end position="24"/>
    </location>
</feature>
<keyword evidence="5" id="KW-0325">Glycoprotein</keyword>
<reference evidence="9 10" key="1">
    <citation type="submission" date="2019-07" db="EMBL/GenBank/DDBJ databases">
        <title>Draft genome assembly of a fouling barnacle, Amphibalanus amphitrite (Darwin, 1854): The first reference genome for Thecostraca.</title>
        <authorList>
            <person name="Kim W."/>
        </authorList>
    </citation>
    <scope>NUCLEOTIDE SEQUENCE [LARGE SCALE GENOMIC DNA]</scope>
    <source>
        <strain evidence="9">SNU_AA5</strain>
        <tissue evidence="9">Soma without cirri and trophi</tissue>
    </source>
</reference>
<keyword evidence="10" id="KW-1185">Reference proteome</keyword>
<organism evidence="9 10">
    <name type="scientific">Amphibalanus amphitrite</name>
    <name type="common">Striped barnacle</name>
    <name type="synonym">Balanus amphitrite</name>
    <dbReference type="NCBI Taxonomy" id="1232801"/>
    <lineage>
        <taxon>Eukaryota</taxon>
        <taxon>Metazoa</taxon>
        <taxon>Ecdysozoa</taxon>
        <taxon>Arthropoda</taxon>
        <taxon>Crustacea</taxon>
        <taxon>Multicrustacea</taxon>
        <taxon>Cirripedia</taxon>
        <taxon>Thoracica</taxon>
        <taxon>Thoracicalcarea</taxon>
        <taxon>Balanomorpha</taxon>
        <taxon>Balanoidea</taxon>
        <taxon>Balanidae</taxon>
        <taxon>Amphibalaninae</taxon>
        <taxon>Amphibalanus</taxon>
    </lineage>
</organism>
<dbReference type="Pfam" id="PF00003">
    <property type="entry name" value="7tm_3"/>
    <property type="match status" value="1"/>
</dbReference>
<dbReference type="EMBL" id="VIIS01000495">
    <property type="protein sequence ID" value="KAF0308322.1"/>
    <property type="molecule type" value="Genomic_DNA"/>
</dbReference>
<feature type="compositionally biased region" description="Basic and acidic residues" evidence="6">
    <location>
        <begin position="62"/>
        <end position="81"/>
    </location>
</feature>
<dbReference type="Proteomes" id="UP000440578">
    <property type="component" value="Unassembled WGS sequence"/>
</dbReference>
<dbReference type="PANTHER" id="PTHR24060">
    <property type="entry name" value="METABOTROPIC GLUTAMATE RECEPTOR"/>
    <property type="match status" value="1"/>
</dbReference>
<feature type="transmembrane region" description="Helical" evidence="7">
    <location>
        <begin position="1796"/>
        <end position="1817"/>
    </location>
</feature>
<protein>
    <submittedName>
        <fullName evidence="9">Metabotropic glutamate receptor 2</fullName>
    </submittedName>
</protein>
<feature type="transmembrane region" description="Helical" evidence="7">
    <location>
        <begin position="1829"/>
        <end position="1851"/>
    </location>
</feature>
<evidence type="ECO:0000259" key="8">
    <source>
        <dbReference type="PROSITE" id="PS50259"/>
    </source>
</evidence>
<feature type="transmembrane region" description="Helical" evidence="7">
    <location>
        <begin position="1710"/>
        <end position="1734"/>
    </location>
</feature>
<feature type="compositionally biased region" description="Pro residues" evidence="6">
    <location>
        <begin position="1"/>
        <end position="12"/>
    </location>
</feature>
<evidence type="ECO:0000256" key="4">
    <source>
        <dbReference type="ARBA" id="ARBA00023136"/>
    </source>
</evidence>
<evidence type="ECO:0000256" key="2">
    <source>
        <dbReference type="ARBA" id="ARBA00022692"/>
    </source>
</evidence>
<comment type="subcellular location">
    <subcellularLocation>
        <location evidence="1">Membrane</location>
        <topology evidence="1">Multi-pass membrane protein</topology>
    </subcellularLocation>
</comment>
<evidence type="ECO:0000313" key="10">
    <source>
        <dbReference type="Proteomes" id="UP000440578"/>
    </source>
</evidence>
<feature type="compositionally biased region" description="Low complexity" evidence="6">
    <location>
        <begin position="238"/>
        <end position="248"/>
    </location>
</feature>
<evidence type="ECO:0000256" key="1">
    <source>
        <dbReference type="ARBA" id="ARBA00004141"/>
    </source>
</evidence>
<feature type="compositionally biased region" description="Basic and acidic residues" evidence="6">
    <location>
        <begin position="1037"/>
        <end position="1053"/>
    </location>
</feature>
<feature type="compositionally biased region" description="Basic and acidic residues" evidence="6">
    <location>
        <begin position="193"/>
        <end position="210"/>
    </location>
</feature>
<feature type="compositionally biased region" description="Polar residues" evidence="6">
    <location>
        <begin position="154"/>
        <end position="163"/>
    </location>
</feature>
<dbReference type="Gene3D" id="3.40.50.2300">
    <property type="match status" value="2"/>
</dbReference>
<sequence length="2041" mass="215141">MVRPPGRAPPPAVEVGGVPGGVLRPPDRQSPPPSRSTGEDEVPGGVPRPPGREPPPQSLRPTTEEQPRPDVSTERADRLETTTDGEENTDTSTERQDTFSITTEQQSSSESSTSEKNEPTTTETQNSRGKTTDRSDELESKNTDGRDDAHSVGGLTTSATSNAELDGQESIAKQISVTGDTAHRPTASGGEGTTDRTHIPGQRRPGETDGPRTVQNRVTSTAKGIDTVVRPSVSNVHRTNTNRLTTNTGQSPRHQTTDSSATEQSTAGAPPPGPPPREVVAPGSPPAVSQRPPLVAHTPRVSAPSPPPPAAPADPDAPVPGSLEAPARVVALLGIHGPGRRVCGGAVSAEGLQRWEALRWTVTRLSRRLRLHVRLEPADHCGSPMRAVRLLSVGPPPLAVIHDLPGAAAGAVTAALAGANVTVLRLSAGEGAAPPAEFSVQPPPGWQPALLATLVRALGLRRLLVLHSDEPRRRALAAALSAQLRPTVPCLRTATLGPSLGGLSAAADSTHGRAILALLQPADMDLLFKQLAARPGRRDPLFFVGDASWGDNIRLLRRHSLVVDNAVIVRARRLDVAAFGEQFLQTRGAAGGGGGPSAGWRAQYWRQCGARCSLETAGVEDALLTANSLMAALARLQRTECEDPPREDATCQPIPRISGGLAGALLAGPDSRTPAGLPVLSFDSDRWAVRRADVLNLRDMRRIPTVREMHYVKVGEVDASRAYLSRPVVANTADGREVAAASWIQGSASSTESGGRRGADWAWEPPPPLPERHLPAAGGSLWYLALSVDAHGRGGGALGCGRPRAAALTALDWAAAALERSWRRRPRHRPGLLLVDGCQQPLRRQQQAAGVAAAFRRHRVPSVVAAAGGGEGRLSLSADPQTTAAALGRLLEQLQWRLVSLVHAPHSAWHAAVLAELTAGPRPPRLAVTEALSAEPGGGQLAAAAAALAAGRQRGAHVLITLLPAPVTGQLLSTLRQHGVRLFVISVDLSRRGEANYSGTAGAVRMVPPPPPPAPGSAPATVLTADLWPEAGAAAGRGDRGRELDGGRDGGDRRSAPTCCLYWTPSAQVAPATDHPETAECDLSTLDAFDADDLTRHVESLWVDPGSDEGAYWQPVGNCTVQNGLQLELEQLVAYRTDGEPVPAAEVRSTCPSCQPPPDQTHIMEVALAGSSYQLAVLAPVHREGADMFRCGPLADTETLLGVAAAAWSVAASRLPVGARVLDTCGRPERARDQLFSLLSSAAADPRRLLGVLSLSEPAGAAVAGMLRQAGVPHVWLPLTGHGGAYDRMVGPYRAVPPVELEVHAVVSLARRFGWRYLSVLHSTDQYGLWARQLLVETAPQHDICVGSVIGVGGGFGAAEAEGALAELGRDSAASTVVVLVSRAEQTRRLLAAAAAAEDGLRERLLFVVGRHGGPPPDDERLAPALRRAVFVSLPESPPMTAVSRWLATMSADSHAPLPDEWFAELAERRRQCAEAAADGQPASADCAALPREQSPPPVSAYVHQASAAVAALLDTLSQYLQRHCVPGQPCAQLVGAELMEALDARLANTSSSTPQRPRLLSAELQLWAVPDGRRPRPLASYGRGLLRLAQGEAGWRAALEQHRSECSTGPCLATCAQQTELLAPRAGGPPPEPEPAALRSVFGVVSVVLSALGVLVALGCLAYFSLSASSRVCRSPVDAQVLVGLILICCDNVAFLLPASAGVCGARRFVTGLAYATVYSALLVKMIQVWRVAGGRCDELSQRGALLLVSLCLLAVQALLGAAWLVLSPPRAQTLVGRLRCAPAGRFEAELAVSLIYVLLLKLGLVCFCAAGWRGESASGGREPEPRWLLATAGLTGAAWAGWLAAVLSWPAEHSACHRHRHLQPGLRLRLLRLPLPEEENARTWNPATEENGASLSFADDESVDLDRSLSVHEFTLSAEQRSRITAAACLHVTRQLSRDSAAAAGGARLGVEGGAVAVGSGRDGRITPDMPPDELNRYFVEVGPRVSCEETVTSSSESEDMDHYDTPKALNELVRRLGDRTVLVLPTDNADGQDEDSKI</sequence>
<evidence type="ECO:0000256" key="5">
    <source>
        <dbReference type="ARBA" id="ARBA00023180"/>
    </source>
</evidence>
<gene>
    <name evidence="9" type="primary">Grm2_1</name>
    <name evidence="9" type="ORF">FJT64_020439</name>
</gene>
<dbReference type="OrthoDB" id="6366218at2759"/>
<feature type="transmembrane region" description="Helical" evidence="7">
    <location>
        <begin position="1678"/>
        <end position="1698"/>
    </location>
</feature>
<feature type="compositionally biased region" description="Polar residues" evidence="6">
    <location>
        <begin position="213"/>
        <end position="222"/>
    </location>
</feature>
<evidence type="ECO:0000256" key="3">
    <source>
        <dbReference type="ARBA" id="ARBA00022989"/>
    </source>
</evidence>
<feature type="compositionally biased region" description="Low complexity" evidence="6">
    <location>
        <begin position="100"/>
        <end position="112"/>
    </location>
</feature>
<feature type="transmembrane region" description="Helical" evidence="7">
    <location>
        <begin position="1746"/>
        <end position="1768"/>
    </location>
</feature>
<keyword evidence="3 7" id="KW-1133">Transmembrane helix</keyword>
<feature type="compositionally biased region" description="Pro residues" evidence="6">
    <location>
        <begin position="46"/>
        <end position="58"/>
    </location>
</feature>
<keyword evidence="4 7" id="KW-0472">Membrane</keyword>
<dbReference type="InterPro" id="IPR028082">
    <property type="entry name" value="Peripla_BP_I"/>
</dbReference>
<keyword evidence="2 7" id="KW-0812">Transmembrane</keyword>
<dbReference type="SUPFAM" id="SSF53822">
    <property type="entry name" value="Periplasmic binding protein-like I"/>
    <property type="match status" value="2"/>
</dbReference>
<feature type="region of interest" description="Disordered" evidence="6">
    <location>
        <begin position="1032"/>
        <end position="1053"/>
    </location>
</feature>
<feature type="region of interest" description="Disordered" evidence="6">
    <location>
        <begin position="1"/>
        <end position="321"/>
    </location>
</feature>
<evidence type="ECO:0000256" key="7">
    <source>
        <dbReference type="SAM" id="Phobius"/>
    </source>
</evidence>
<keyword evidence="9" id="KW-0675">Receptor</keyword>